<organism evidence="2 3">
    <name type="scientific">Diplodia seriata</name>
    <dbReference type="NCBI Taxonomy" id="420778"/>
    <lineage>
        <taxon>Eukaryota</taxon>
        <taxon>Fungi</taxon>
        <taxon>Dikarya</taxon>
        <taxon>Ascomycota</taxon>
        <taxon>Pezizomycotina</taxon>
        <taxon>Dothideomycetes</taxon>
        <taxon>Dothideomycetes incertae sedis</taxon>
        <taxon>Botryosphaeriales</taxon>
        <taxon>Botryosphaeriaceae</taxon>
        <taxon>Diplodia</taxon>
    </lineage>
</organism>
<dbReference type="InterPro" id="IPR001810">
    <property type="entry name" value="F-box_dom"/>
</dbReference>
<dbReference type="CDD" id="cd09917">
    <property type="entry name" value="F-box_SF"/>
    <property type="match status" value="1"/>
</dbReference>
<evidence type="ECO:0000313" key="3">
    <source>
        <dbReference type="Proteomes" id="UP001430584"/>
    </source>
</evidence>
<sequence>MSTPSAPFHPSLNSPALRAFGGVPNEIALKIIEFITRKRDLANLALTCKDLRLLTLPFLYEHIYINEWDWSARDLYNLTSPSNPVSKEIRDITLDRPQHRGQFFYAHWPLLFANIADNQLRSIRIICSTTGSTEFPSDFLDHMFQHQRNLLTLDLRWPPRYLARTPLEEWILPDTSMLTSLTISVHCKSDPCMAEAAGMLLAGAVNLRHLSGVCCMHHTVVGVGRPKDFALAALMIARLGVRFRLKTLTLTGCPEKFNSTAMFCRVFKEILNFSDLQSVTLRECMRKPGNFLFMITNLHPDNKIRDIVIEGGCLDETEIHKLHRFRNLQHLVLAGVDILYSWGASMGMPYTAKEGFIQVCEELSQKKTGTLRTLCVEVCRGSFSKATLSLGRSFSALGKDMSQAFTKLVSSFPALEELWVSLPVPAIRDRNPNLAGAEMQSFLNTIAQAPRLRLVCTLRTPENRQHISAPYDTLVDFYESNPWLPNVAYAMFRQSAAANPALRVVAFGCLPAGREKGRLRAFVRRPKVAASGRFETLIEEISANDLFFEEDFYFWDMFEQFEFEGQHGTPTYIADMMDTSA</sequence>
<protein>
    <recommendedName>
        <fullName evidence="1">F-box domain-containing protein</fullName>
    </recommendedName>
</protein>
<dbReference type="GeneID" id="92005003"/>
<dbReference type="SUPFAM" id="SSF52047">
    <property type="entry name" value="RNI-like"/>
    <property type="match status" value="1"/>
</dbReference>
<accession>A0ABR3CWS7</accession>
<dbReference type="Proteomes" id="UP001430584">
    <property type="component" value="Unassembled WGS sequence"/>
</dbReference>
<dbReference type="Gene3D" id="3.80.10.10">
    <property type="entry name" value="Ribonuclease Inhibitor"/>
    <property type="match status" value="1"/>
</dbReference>
<dbReference type="RefSeq" id="XP_066637704.1">
    <property type="nucleotide sequence ID" value="XM_066772425.1"/>
</dbReference>
<reference evidence="2 3" key="1">
    <citation type="submission" date="2024-02" db="EMBL/GenBank/DDBJ databases">
        <title>De novo assembly and annotation of 12 fungi associated with fruit tree decline syndrome in Ontario, Canada.</title>
        <authorList>
            <person name="Sulman M."/>
            <person name="Ellouze W."/>
            <person name="Ilyukhin E."/>
        </authorList>
    </citation>
    <scope>NUCLEOTIDE SEQUENCE [LARGE SCALE GENOMIC DNA]</scope>
    <source>
        <strain evidence="2 3">FDS-637</strain>
    </source>
</reference>
<gene>
    <name evidence="2" type="ORF">SLS55_000918</name>
</gene>
<feature type="domain" description="F-box" evidence="1">
    <location>
        <begin position="23"/>
        <end position="65"/>
    </location>
</feature>
<evidence type="ECO:0000313" key="2">
    <source>
        <dbReference type="EMBL" id="KAL0264964.1"/>
    </source>
</evidence>
<name>A0ABR3CWS7_9PEZI</name>
<proteinExistence type="predicted"/>
<keyword evidence="3" id="KW-1185">Reference proteome</keyword>
<evidence type="ECO:0000259" key="1">
    <source>
        <dbReference type="Pfam" id="PF12937"/>
    </source>
</evidence>
<dbReference type="InterPro" id="IPR032675">
    <property type="entry name" value="LRR_dom_sf"/>
</dbReference>
<dbReference type="EMBL" id="JAJVCZ030000001">
    <property type="protein sequence ID" value="KAL0264964.1"/>
    <property type="molecule type" value="Genomic_DNA"/>
</dbReference>
<dbReference type="Pfam" id="PF12937">
    <property type="entry name" value="F-box-like"/>
    <property type="match status" value="1"/>
</dbReference>
<comment type="caution">
    <text evidence="2">The sequence shown here is derived from an EMBL/GenBank/DDBJ whole genome shotgun (WGS) entry which is preliminary data.</text>
</comment>